<dbReference type="InterPro" id="IPR016195">
    <property type="entry name" value="Pol/histidinol_Pase-like"/>
</dbReference>
<dbReference type="OMA" id="QFHILAY"/>
<organism evidence="2">
    <name type="scientific">Desulfitobacterium hafniense</name>
    <name type="common">Desulfitobacterium frappieri</name>
    <dbReference type="NCBI Taxonomy" id="49338"/>
    <lineage>
        <taxon>Bacteria</taxon>
        <taxon>Bacillati</taxon>
        <taxon>Bacillota</taxon>
        <taxon>Clostridia</taxon>
        <taxon>Eubacteriales</taxon>
        <taxon>Desulfitobacteriaceae</taxon>
        <taxon>Desulfitobacterium</taxon>
    </lineage>
</organism>
<reference evidence="3 4" key="2">
    <citation type="submission" date="2015-12" db="EMBL/GenBank/DDBJ databases">
        <title>Draft Genome Sequence of Desulfitobacterium hafniense Strain DH, a Sulfate-reducing Bacterium Isolated from Paddy Soils.</title>
        <authorList>
            <person name="Bao P."/>
            <person name="Zhang X."/>
            <person name="Li G."/>
        </authorList>
    </citation>
    <scope>NUCLEOTIDE SEQUENCE [LARGE SCALE GENOMIC DNA]</scope>
    <source>
        <strain evidence="3 4">DH</strain>
    </source>
</reference>
<dbReference type="Gene3D" id="1.10.150.650">
    <property type="match status" value="1"/>
</dbReference>
<evidence type="ECO:0000313" key="3">
    <source>
        <dbReference type="EMBL" id="KTE91252.1"/>
    </source>
</evidence>
<dbReference type="OrthoDB" id="9804333at2"/>
<dbReference type="RefSeq" id="WP_005812116.1">
    <property type="nucleotide sequence ID" value="NZ_CABKQQ010000036.1"/>
</dbReference>
<evidence type="ECO:0000313" key="4">
    <source>
        <dbReference type="Proteomes" id="UP000054623"/>
    </source>
</evidence>
<dbReference type="EMBL" id="LOCK01000028">
    <property type="protein sequence ID" value="KTE91252.1"/>
    <property type="molecule type" value="Genomic_DNA"/>
</dbReference>
<dbReference type="PANTHER" id="PTHR42924">
    <property type="entry name" value="EXONUCLEASE"/>
    <property type="match status" value="1"/>
</dbReference>
<dbReference type="AlphaFoldDB" id="A0A098B1W9"/>
<gene>
    <name evidence="3" type="ORF">AT727_06560</name>
    <name evidence="2" type="ORF">DPCES_1979</name>
</gene>
<feature type="domain" description="Polymerase/histidinol phosphatase N-terminal" evidence="1">
    <location>
        <begin position="6"/>
        <end position="71"/>
    </location>
</feature>
<dbReference type="Proteomes" id="UP000054623">
    <property type="component" value="Unassembled WGS sequence"/>
</dbReference>
<evidence type="ECO:0000259" key="1">
    <source>
        <dbReference type="SMART" id="SM00481"/>
    </source>
</evidence>
<dbReference type="PATRIC" id="fig|49338.4.peg.2131"/>
<dbReference type="Gene3D" id="3.20.20.140">
    <property type="entry name" value="Metal-dependent hydrolases"/>
    <property type="match status" value="1"/>
</dbReference>
<dbReference type="Pfam" id="PF02811">
    <property type="entry name" value="PHP"/>
    <property type="match status" value="1"/>
</dbReference>
<proteinExistence type="predicted"/>
<dbReference type="SMART" id="SM00481">
    <property type="entry name" value="POLIIIAc"/>
    <property type="match status" value="1"/>
</dbReference>
<dbReference type="InterPro" id="IPR003141">
    <property type="entry name" value="Pol/His_phosphatase_N"/>
</dbReference>
<dbReference type="CDD" id="cd07438">
    <property type="entry name" value="PHP_HisPPase_AMP"/>
    <property type="match status" value="1"/>
</dbReference>
<protein>
    <submittedName>
        <fullName evidence="3">Histidinol phosphatase</fullName>
    </submittedName>
    <submittedName>
        <fullName evidence="2">PHP domain protein</fullName>
    </submittedName>
</protein>
<evidence type="ECO:0000313" key="2">
    <source>
        <dbReference type="EMBL" id="CDX01866.1"/>
    </source>
</evidence>
<dbReference type="PANTHER" id="PTHR42924:SF3">
    <property type="entry name" value="POLYMERASE_HISTIDINOL PHOSPHATASE N-TERMINAL DOMAIN-CONTAINING PROTEIN"/>
    <property type="match status" value="1"/>
</dbReference>
<dbReference type="InterPro" id="IPR052018">
    <property type="entry name" value="PHP_domain"/>
</dbReference>
<dbReference type="GO" id="GO:0004534">
    <property type="term" value="F:5'-3' RNA exonuclease activity"/>
    <property type="evidence" value="ECO:0007669"/>
    <property type="project" value="TreeGrafter"/>
</dbReference>
<dbReference type="InterPro" id="IPR004013">
    <property type="entry name" value="PHP_dom"/>
</dbReference>
<reference evidence="2" key="1">
    <citation type="submission" date="2014-07" db="EMBL/GenBank/DDBJ databases">
        <authorList>
            <person name="Hornung V.Bastian."/>
        </authorList>
    </citation>
    <scope>NUCLEOTIDE SEQUENCE</scope>
    <source>
        <strain evidence="2">PCE-S</strain>
    </source>
</reference>
<dbReference type="EMBL" id="LK996017">
    <property type="protein sequence ID" value="CDX01866.1"/>
    <property type="molecule type" value="Genomic_DNA"/>
</dbReference>
<name>A0A098B1W9_DESHA</name>
<sequence length="280" mass="31415">MAPTAIDLHIHTIESDGSLSVAGVIQEAAERGVRVLALTDHETTNGVPEAMELGQKHNLNIIPGVELITAFKGKEVHLLGYFSYAAMMHSDLQSRLKELRQQRTYLAFEMVKRLQKDGFTLKWAEVEKIANPEGAVSKGHIMRALHEHENGTIQWPVIAKLFQPYGIAYLPFLEHPFEEAVDLIYTCGGVPVLAHPGLLRDDRMVGELLSYLPMGLEVYYGYWEQREALIQNYKTIAQDKAILTTGGSDFHGLFGPVKLGEIEVPEQCSRELQTFLKLDF</sequence>
<dbReference type="GO" id="GO:0035312">
    <property type="term" value="F:5'-3' DNA exonuclease activity"/>
    <property type="evidence" value="ECO:0007669"/>
    <property type="project" value="TreeGrafter"/>
</dbReference>
<dbReference type="SUPFAM" id="SSF89550">
    <property type="entry name" value="PHP domain-like"/>
    <property type="match status" value="1"/>
</dbReference>
<accession>A0A098B1W9</accession>